<dbReference type="EMBL" id="JAKUCV010003549">
    <property type="protein sequence ID" value="KAJ4838447.1"/>
    <property type="molecule type" value="Genomic_DNA"/>
</dbReference>
<feature type="compositionally biased region" description="Basic and acidic residues" evidence="1">
    <location>
        <begin position="228"/>
        <end position="244"/>
    </location>
</feature>
<reference evidence="2" key="2">
    <citation type="journal article" date="2023" name="Plants (Basel)">
        <title>Annotation of the Turnera subulata (Passifloraceae) Draft Genome Reveals the S-Locus Evolved after the Divergence of Turneroideae from Passifloroideae in a Stepwise Manner.</title>
        <authorList>
            <person name="Henning P.M."/>
            <person name="Roalson E.H."/>
            <person name="Mir W."/>
            <person name="McCubbin A.G."/>
            <person name="Shore J.S."/>
        </authorList>
    </citation>
    <scope>NUCLEOTIDE SEQUENCE</scope>
    <source>
        <strain evidence="2">F60SS</strain>
    </source>
</reference>
<dbReference type="PANTHER" id="PTHR37733">
    <property type="entry name" value="SMAD/FHA DOMAIN-CONTAINING PROTEIN"/>
    <property type="match status" value="1"/>
</dbReference>
<reference evidence="2" key="1">
    <citation type="submission" date="2022-02" db="EMBL/GenBank/DDBJ databases">
        <authorList>
            <person name="Henning P.M."/>
            <person name="McCubbin A.G."/>
            <person name="Shore J.S."/>
        </authorList>
    </citation>
    <scope>NUCLEOTIDE SEQUENCE</scope>
    <source>
        <strain evidence="2">F60SS</strain>
        <tissue evidence="2">Leaves</tissue>
    </source>
</reference>
<feature type="compositionally biased region" description="Basic residues" evidence="1">
    <location>
        <begin position="216"/>
        <end position="227"/>
    </location>
</feature>
<gene>
    <name evidence="2" type="ORF">Tsubulata_041228</name>
</gene>
<dbReference type="AlphaFoldDB" id="A0A9Q0FXM7"/>
<dbReference type="PANTHER" id="PTHR37733:SF1">
    <property type="entry name" value="SMAD_FHA DOMAIN-CONTAINING PROTEIN"/>
    <property type="match status" value="1"/>
</dbReference>
<feature type="region of interest" description="Disordered" evidence="1">
    <location>
        <begin position="170"/>
        <end position="295"/>
    </location>
</feature>
<keyword evidence="3" id="KW-1185">Reference proteome</keyword>
<evidence type="ECO:0000256" key="1">
    <source>
        <dbReference type="SAM" id="MobiDB-lite"/>
    </source>
</evidence>
<sequence length="295" mass="32863">MEIEGEDGVKISLATDTATVIGRGSGFNTGDRTVSRRHVLFQPPDKGAGQPELRASFQVIGKNPVWVRSGGESGSETVKVFRSLEKGEVAAGDWLCVSSQSPVWFRVKVRDLESDSGSEICQTSYDLSEIDPVKEFGFLVIGHEFDGYPKQRIRDPSNWDWFLEEATRGSEDEDDESFGGRKKVGKGKRKKNKGGGNDEDDDWSVESEDDEDVTAKMRKIGSRKYMTRSKEGDRTNSRDKERKKGSGKKKSMALDEEDDETLGGFIVNDVDEDEGGEGSDEEDEFIEEDDDDDED</sequence>
<comment type="caution">
    <text evidence="2">The sequence shown here is derived from an EMBL/GenBank/DDBJ whole genome shotgun (WGS) entry which is preliminary data.</text>
</comment>
<evidence type="ECO:0000313" key="2">
    <source>
        <dbReference type="EMBL" id="KAJ4838447.1"/>
    </source>
</evidence>
<organism evidence="2 3">
    <name type="scientific">Turnera subulata</name>
    <dbReference type="NCBI Taxonomy" id="218843"/>
    <lineage>
        <taxon>Eukaryota</taxon>
        <taxon>Viridiplantae</taxon>
        <taxon>Streptophyta</taxon>
        <taxon>Embryophyta</taxon>
        <taxon>Tracheophyta</taxon>
        <taxon>Spermatophyta</taxon>
        <taxon>Magnoliopsida</taxon>
        <taxon>eudicotyledons</taxon>
        <taxon>Gunneridae</taxon>
        <taxon>Pentapetalae</taxon>
        <taxon>rosids</taxon>
        <taxon>fabids</taxon>
        <taxon>Malpighiales</taxon>
        <taxon>Passifloraceae</taxon>
        <taxon>Turnera</taxon>
    </lineage>
</organism>
<feature type="compositionally biased region" description="Acidic residues" evidence="1">
    <location>
        <begin position="269"/>
        <end position="295"/>
    </location>
</feature>
<evidence type="ECO:0000313" key="3">
    <source>
        <dbReference type="Proteomes" id="UP001141552"/>
    </source>
</evidence>
<evidence type="ECO:0008006" key="4">
    <source>
        <dbReference type="Google" id="ProtNLM"/>
    </source>
</evidence>
<dbReference type="OrthoDB" id="688570at2759"/>
<accession>A0A9Q0FXM7</accession>
<dbReference type="InterPro" id="IPR008984">
    <property type="entry name" value="SMAD_FHA_dom_sf"/>
</dbReference>
<proteinExistence type="predicted"/>
<name>A0A9Q0FXM7_9ROSI</name>
<dbReference type="Proteomes" id="UP001141552">
    <property type="component" value="Unassembled WGS sequence"/>
</dbReference>
<feature type="compositionally biased region" description="Acidic residues" evidence="1">
    <location>
        <begin position="197"/>
        <end position="212"/>
    </location>
</feature>
<dbReference type="Gene3D" id="2.60.200.20">
    <property type="match status" value="1"/>
</dbReference>
<protein>
    <recommendedName>
        <fullName evidence="4">FHA domain-containing protein</fullName>
    </recommendedName>
</protein>
<feature type="compositionally biased region" description="Basic residues" evidence="1">
    <location>
        <begin position="180"/>
        <end position="193"/>
    </location>
</feature>
<dbReference type="SUPFAM" id="SSF49879">
    <property type="entry name" value="SMAD/FHA domain"/>
    <property type="match status" value="1"/>
</dbReference>
<dbReference type="CDD" id="cd22671">
    <property type="entry name" value="FHA_APTX-like"/>
    <property type="match status" value="1"/>
</dbReference>